<keyword evidence="2" id="KW-1133">Transmembrane helix</keyword>
<evidence type="ECO:0000256" key="1">
    <source>
        <dbReference type="SAM" id="MobiDB-lite"/>
    </source>
</evidence>
<reference evidence="3" key="1">
    <citation type="submission" date="2020-05" db="EMBL/GenBank/DDBJ databases">
        <authorList>
            <person name="Chiriac C."/>
            <person name="Salcher M."/>
            <person name="Ghai R."/>
            <person name="Kavagutti S V."/>
        </authorList>
    </citation>
    <scope>NUCLEOTIDE SEQUENCE</scope>
</reference>
<keyword evidence="2" id="KW-0472">Membrane</keyword>
<gene>
    <name evidence="3" type="ORF">UFOVP1040_61</name>
</gene>
<keyword evidence="2" id="KW-0812">Transmembrane</keyword>
<organism evidence="3">
    <name type="scientific">uncultured Caudovirales phage</name>
    <dbReference type="NCBI Taxonomy" id="2100421"/>
    <lineage>
        <taxon>Viruses</taxon>
        <taxon>Duplodnaviria</taxon>
        <taxon>Heunggongvirae</taxon>
        <taxon>Uroviricota</taxon>
        <taxon>Caudoviricetes</taxon>
        <taxon>Peduoviridae</taxon>
        <taxon>Maltschvirus</taxon>
        <taxon>Maltschvirus maltsch</taxon>
    </lineage>
</organism>
<proteinExistence type="predicted"/>
<accession>A0A6J5QAB3</accession>
<dbReference type="EMBL" id="LR796994">
    <property type="protein sequence ID" value="CAB4180482.1"/>
    <property type="molecule type" value="Genomic_DNA"/>
</dbReference>
<protein>
    <submittedName>
        <fullName evidence="3">Uncharacterized protein</fullName>
    </submittedName>
</protein>
<sequence>MFIILGLIVALMLYQMNRSDNGFRFVDALMTDGKADHTKIGYFIAITCLTWVVFHYAVHFALTEWLATIYVGAAVFAVLGYKGLRVGQDAVNTWQTQKTGIAGPPLSDRGPPKKEPET</sequence>
<feature type="transmembrane region" description="Helical" evidence="2">
    <location>
        <begin position="65"/>
        <end position="84"/>
    </location>
</feature>
<evidence type="ECO:0000313" key="3">
    <source>
        <dbReference type="EMBL" id="CAB4180482.1"/>
    </source>
</evidence>
<name>A0A6J5QAB3_9CAUD</name>
<feature type="transmembrane region" description="Helical" evidence="2">
    <location>
        <begin position="42"/>
        <end position="58"/>
    </location>
</feature>
<evidence type="ECO:0000256" key="2">
    <source>
        <dbReference type="SAM" id="Phobius"/>
    </source>
</evidence>
<feature type="region of interest" description="Disordered" evidence="1">
    <location>
        <begin position="96"/>
        <end position="118"/>
    </location>
</feature>